<feature type="non-terminal residue" evidence="1">
    <location>
        <position position="33"/>
    </location>
</feature>
<gene>
    <name evidence="1" type="ORF">CEXT_126451</name>
</gene>
<name>A0AAV4NZQ0_CAEEX</name>
<sequence>MINANAKSGTAQQVLFDRCKQVSGTSTRKQFDG</sequence>
<proteinExistence type="predicted"/>
<dbReference type="EMBL" id="BPLR01021500">
    <property type="protein sequence ID" value="GIX90385.1"/>
    <property type="molecule type" value="Genomic_DNA"/>
</dbReference>
<organism evidence="1 2">
    <name type="scientific">Caerostris extrusa</name>
    <name type="common">Bark spider</name>
    <name type="synonym">Caerostris bankana</name>
    <dbReference type="NCBI Taxonomy" id="172846"/>
    <lineage>
        <taxon>Eukaryota</taxon>
        <taxon>Metazoa</taxon>
        <taxon>Ecdysozoa</taxon>
        <taxon>Arthropoda</taxon>
        <taxon>Chelicerata</taxon>
        <taxon>Arachnida</taxon>
        <taxon>Araneae</taxon>
        <taxon>Araneomorphae</taxon>
        <taxon>Entelegynae</taxon>
        <taxon>Araneoidea</taxon>
        <taxon>Araneidae</taxon>
        <taxon>Caerostris</taxon>
    </lineage>
</organism>
<evidence type="ECO:0000313" key="2">
    <source>
        <dbReference type="Proteomes" id="UP001054945"/>
    </source>
</evidence>
<accession>A0AAV4NZQ0</accession>
<reference evidence="1 2" key="1">
    <citation type="submission" date="2021-06" db="EMBL/GenBank/DDBJ databases">
        <title>Caerostris extrusa draft genome.</title>
        <authorList>
            <person name="Kono N."/>
            <person name="Arakawa K."/>
        </authorList>
    </citation>
    <scope>NUCLEOTIDE SEQUENCE [LARGE SCALE GENOMIC DNA]</scope>
</reference>
<protein>
    <submittedName>
        <fullName evidence="1">Uncharacterized protein</fullName>
    </submittedName>
</protein>
<dbReference type="AlphaFoldDB" id="A0AAV4NZQ0"/>
<comment type="caution">
    <text evidence="1">The sequence shown here is derived from an EMBL/GenBank/DDBJ whole genome shotgun (WGS) entry which is preliminary data.</text>
</comment>
<dbReference type="Proteomes" id="UP001054945">
    <property type="component" value="Unassembled WGS sequence"/>
</dbReference>
<keyword evidence="2" id="KW-1185">Reference proteome</keyword>
<evidence type="ECO:0000313" key="1">
    <source>
        <dbReference type="EMBL" id="GIX90385.1"/>
    </source>
</evidence>